<name>A0A2Z3HF88_9BACT</name>
<evidence type="ECO:0000256" key="1">
    <source>
        <dbReference type="SAM" id="Phobius"/>
    </source>
</evidence>
<sequence>MRLIKEILQIPVCVIGLAFVGGAVSVVTTIACEEIGLVRYASAWDSVQAWLRTLLLGTTVGGLIGLVWSARRCNWQPVPVREADDEVW</sequence>
<gene>
    <name evidence="2" type="ORF">C1280_34520</name>
</gene>
<accession>A0A2Z3HF88</accession>
<keyword evidence="3" id="KW-1185">Reference proteome</keyword>
<feature type="transmembrane region" description="Helical" evidence="1">
    <location>
        <begin position="7"/>
        <end position="30"/>
    </location>
</feature>
<dbReference type="PROSITE" id="PS51257">
    <property type="entry name" value="PROKAR_LIPOPROTEIN"/>
    <property type="match status" value="1"/>
</dbReference>
<dbReference type="AlphaFoldDB" id="A0A2Z3HF88"/>
<feature type="transmembrane region" description="Helical" evidence="1">
    <location>
        <begin position="50"/>
        <end position="68"/>
    </location>
</feature>
<proteinExistence type="predicted"/>
<protein>
    <submittedName>
        <fullName evidence="2">Uncharacterized protein</fullName>
    </submittedName>
</protein>
<keyword evidence="1" id="KW-1133">Transmembrane helix</keyword>
<reference evidence="2 3" key="1">
    <citation type="submission" date="2018-01" db="EMBL/GenBank/DDBJ databases">
        <title>G. obscuriglobus.</title>
        <authorList>
            <person name="Franke J."/>
            <person name="Blomberg W."/>
            <person name="Selmecki A."/>
        </authorList>
    </citation>
    <scope>NUCLEOTIDE SEQUENCE [LARGE SCALE GENOMIC DNA]</scope>
    <source>
        <strain evidence="2 3">DSM 5831</strain>
    </source>
</reference>
<evidence type="ECO:0000313" key="2">
    <source>
        <dbReference type="EMBL" id="AWM41615.1"/>
    </source>
</evidence>
<evidence type="ECO:0000313" key="3">
    <source>
        <dbReference type="Proteomes" id="UP000245802"/>
    </source>
</evidence>
<dbReference type="Proteomes" id="UP000245802">
    <property type="component" value="Chromosome"/>
</dbReference>
<keyword evidence="1" id="KW-0812">Transmembrane</keyword>
<dbReference type="KEGG" id="gog:C1280_34520"/>
<organism evidence="2 3">
    <name type="scientific">Gemmata obscuriglobus</name>
    <dbReference type="NCBI Taxonomy" id="114"/>
    <lineage>
        <taxon>Bacteria</taxon>
        <taxon>Pseudomonadati</taxon>
        <taxon>Planctomycetota</taxon>
        <taxon>Planctomycetia</taxon>
        <taxon>Gemmatales</taxon>
        <taxon>Gemmataceae</taxon>
        <taxon>Gemmata</taxon>
    </lineage>
</organism>
<dbReference type="EMBL" id="CP025958">
    <property type="protein sequence ID" value="AWM41615.1"/>
    <property type="molecule type" value="Genomic_DNA"/>
</dbReference>
<dbReference type="RefSeq" id="WP_010037242.1">
    <property type="nucleotide sequence ID" value="NZ_CP025958.1"/>
</dbReference>
<keyword evidence="1" id="KW-0472">Membrane</keyword>